<keyword evidence="2" id="KW-0808">Transferase</keyword>
<dbReference type="PANTHER" id="PTHR43792">
    <property type="entry name" value="GNAT FAMILY, PUTATIVE (AFU_ORTHOLOGUE AFUA_3G00765)-RELATED-RELATED"/>
    <property type="match status" value="1"/>
</dbReference>
<organism evidence="2 3">
    <name type="scientific">Rossellomorea marisflavi</name>
    <dbReference type="NCBI Taxonomy" id="189381"/>
    <lineage>
        <taxon>Bacteria</taxon>
        <taxon>Bacillati</taxon>
        <taxon>Bacillota</taxon>
        <taxon>Bacilli</taxon>
        <taxon>Bacillales</taxon>
        <taxon>Bacillaceae</taxon>
        <taxon>Rossellomorea</taxon>
    </lineage>
</organism>
<proteinExistence type="predicted"/>
<accession>A0A0M0GL32</accession>
<gene>
    <name evidence="2" type="ORF">AF331_09260</name>
</gene>
<dbReference type="PROSITE" id="PS51186">
    <property type="entry name" value="GNAT"/>
    <property type="match status" value="1"/>
</dbReference>
<dbReference type="InterPro" id="IPR051531">
    <property type="entry name" value="N-acetyltransferase"/>
</dbReference>
<sequence>MHFTTDRLTVRPFTEDDIHDVYTIYQDEETCRYLLHGPWTTEDREERFRKKLLNQSLSSESGLSLAVVEGDRVIGDLSVWYTGMKDTVEIGYSFARETGGKGYATEALRGLVKRLFIEYDIHRIQATLDSRNQASAKLCERIGMRKEALFIQDYWNKGEWTDSFVYGMLMADLDPEM</sequence>
<keyword evidence="3" id="KW-1185">Reference proteome</keyword>
<feature type="domain" description="N-acetyltransferase" evidence="1">
    <location>
        <begin position="8"/>
        <end position="171"/>
    </location>
</feature>
<dbReference type="STRING" id="189381.GCA_900166615_00575"/>
<dbReference type="Proteomes" id="UP000037405">
    <property type="component" value="Unassembled WGS sequence"/>
</dbReference>
<dbReference type="InterPro" id="IPR000182">
    <property type="entry name" value="GNAT_dom"/>
</dbReference>
<dbReference type="PATRIC" id="fig|189381.12.peg.3759"/>
<dbReference type="Pfam" id="PF13302">
    <property type="entry name" value="Acetyltransf_3"/>
    <property type="match status" value="1"/>
</dbReference>
<dbReference type="OrthoDB" id="9785602at2"/>
<dbReference type="PANTHER" id="PTHR43792:SF1">
    <property type="entry name" value="N-ACETYLTRANSFERASE DOMAIN-CONTAINING PROTEIN"/>
    <property type="match status" value="1"/>
</dbReference>
<comment type="caution">
    <text evidence="2">The sequence shown here is derived from an EMBL/GenBank/DDBJ whole genome shotgun (WGS) entry which is preliminary data.</text>
</comment>
<reference evidence="3" key="1">
    <citation type="submission" date="2015-07" db="EMBL/GenBank/DDBJ databases">
        <title>Fjat-14235 jcm11544.</title>
        <authorList>
            <person name="Liu B."/>
            <person name="Wang J."/>
            <person name="Zhu Y."/>
            <person name="Liu G."/>
            <person name="Chen Q."/>
            <person name="Chen Z."/>
            <person name="Lan J."/>
            <person name="Che J."/>
            <person name="Ge C."/>
            <person name="Shi H."/>
            <person name="Pan Z."/>
            <person name="Liu X."/>
        </authorList>
    </citation>
    <scope>NUCLEOTIDE SEQUENCE [LARGE SCALE GENOMIC DNA]</scope>
    <source>
        <strain evidence="3">JCM 11544</strain>
    </source>
</reference>
<dbReference type="EMBL" id="LGUE01000003">
    <property type="protein sequence ID" value="KON90554.1"/>
    <property type="molecule type" value="Genomic_DNA"/>
</dbReference>
<protein>
    <submittedName>
        <fullName evidence="2">Acetyltransferase</fullName>
    </submittedName>
</protein>
<dbReference type="Gene3D" id="3.40.630.30">
    <property type="match status" value="1"/>
</dbReference>
<name>A0A0M0GL32_9BACI</name>
<evidence type="ECO:0000259" key="1">
    <source>
        <dbReference type="PROSITE" id="PS51186"/>
    </source>
</evidence>
<dbReference type="SUPFAM" id="SSF55729">
    <property type="entry name" value="Acyl-CoA N-acyltransferases (Nat)"/>
    <property type="match status" value="1"/>
</dbReference>
<dbReference type="AlphaFoldDB" id="A0A0M0GL32"/>
<evidence type="ECO:0000313" key="2">
    <source>
        <dbReference type="EMBL" id="KON90554.1"/>
    </source>
</evidence>
<dbReference type="RefSeq" id="WP_053427871.1">
    <property type="nucleotide sequence ID" value="NZ_JAUKEH010000005.1"/>
</dbReference>
<evidence type="ECO:0000313" key="3">
    <source>
        <dbReference type="Proteomes" id="UP000037405"/>
    </source>
</evidence>
<dbReference type="GO" id="GO:0016747">
    <property type="term" value="F:acyltransferase activity, transferring groups other than amino-acyl groups"/>
    <property type="evidence" value="ECO:0007669"/>
    <property type="project" value="InterPro"/>
</dbReference>
<dbReference type="InterPro" id="IPR016181">
    <property type="entry name" value="Acyl_CoA_acyltransferase"/>
</dbReference>